<keyword evidence="2" id="KW-0255">Endonuclease</keyword>
<dbReference type="EMBL" id="JBIAQY010000004">
    <property type="protein sequence ID" value="MFF3568627.1"/>
    <property type="molecule type" value="Genomic_DNA"/>
</dbReference>
<evidence type="ECO:0000313" key="2">
    <source>
        <dbReference type="EMBL" id="MFF3568627.1"/>
    </source>
</evidence>
<sequence length="44" mass="4624">MSPRDFEYALAALCRRDGCSDVQVVGRAGDLGADVLARSPDGRG</sequence>
<protein>
    <submittedName>
        <fullName evidence="2">Restriction endonuclease</fullName>
        <ecNumber evidence="2">3.1.21.-</ecNumber>
    </submittedName>
</protein>
<dbReference type="Pfam" id="PF04471">
    <property type="entry name" value="Mrr_cat"/>
    <property type="match status" value="1"/>
</dbReference>
<organism evidence="2 3">
    <name type="scientific">Nocardia jiangxiensis</name>
    <dbReference type="NCBI Taxonomy" id="282685"/>
    <lineage>
        <taxon>Bacteria</taxon>
        <taxon>Bacillati</taxon>
        <taxon>Actinomycetota</taxon>
        <taxon>Actinomycetes</taxon>
        <taxon>Mycobacteriales</taxon>
        <taxon>Nocardiaceae</taxon>
        <taxon>Nocardia</taxon>
    </lineage>
</organism>
<reference evidence="2 3" key="1">
    <citation type="submission" date="2024-10" db="EMBL/GenBank/DDBJ databases">
        <title>The Natural Products Discovery Center: Release of the First 8490 Sequenced Strains for Exploring Actinobacteria Biosynthetic Diversity.</title>
        <authorList>
            <person name="Kalkreuter E."/>
            <person name="Kautsar S.A."/>
            <person name="Yang D."/>
            <person name="Bader C.D."/>
            <person name="Teijaro C.N."/>
            <person name="Fluegel L."/>
            <person name="Davis C.M."/>
            <person name="Simpson J.R."/>
            <person name="Lauterbach L."/>
            <person name="Steele A.D."/>
            <person name="Gui C."/>
            <person name="Meng S."/>
            <person name="Li G."/>
            <person name="Viehrig K."/>
            <person name="Ye F."/>
            <person name="Su P."/>
            <person name="Kiefer A.F."/>
            <person name="Nichols A."/>
            <person name="Cepeda A.J."/>
            <person name="Yan W."/>
            <person name="Fan B."/>
            <person name="Jiang Y."/>
            <person name="Adhikari A."/>
            <person name="Zheng C.-J."/>
            <person name="Schuster L."/>
            <person name="Cowan T.M."/>
            <person name="Smanski M.J."/>
            <person name="Chevrette M.G."/>
            <person name="De Carvalho L.P.S."/>
            <person name="Shen B."/>
        </authorList>
    </citation>
    <scope>NUCLEOTIDE SEQUENCE [LARGE SCALE GENOMIC DNA]</scope>
    <source>
        <strain evidence="2 3">NPDC002593</strain>
    </source>
</reference>
<evidence type="ECO:0000313" key="3">
    <source>
        <dbReference type="Proteomes" id="UP001601992"/>
    </source>
</evidence>
<dbReference type="InterPro" id="IPR007560">
    <property type="entry name" value="Restrct_endonuc_IV_Mrr"/>
</dbReference>
<accession>A0ABW6RX82</accession>
<gene>
    <name evidence="2" type="ORF">ACFYXQ_12725</name>
</gene>
<comment type="caution">
    <text evidence="2">The sequence shown here is derived from an EMBL/GenBank/DDBJ whole genome shotgun (WGS) entry which is preliminary data.</text>
</comment>
<name>A0ABW6RX82_9NOCA</name>
<dbReference type="RefSeq" id="WP_218008791.1">
    <property type="nucleotide sequence ID" value="NZ_JBIAQY010000004.1"/>
</dbReference>
<dbReference type="GO" id="GO:0004519">
    <property type="term" value="F:endonuclease activity"/>
    <property type="evidence" value="ECO:0007669"/>
    <property type="project" value="UniProtKB-KW"/>
</dbReference>
<dbReference type="GO" id="GO:0016787">
    <property type="term" value="F:hydrolase activity"/>
    <property type="evidence" value="ECO:0007669"/>
    <property type="project" value="UniProtKB-KW"/>
</dbReference>
<keyword evidence="2" id="KW-0378">Hydrolase</keyword>
<dbReference type="Proteomes" id="UP001601992">
    <property type="component" value="Unassembled WGS sequence"/>
</dbReference>
<keyword evidence="2" id="KW-0540">Nuclease</keyword>
<keyword evidence="3" id="KW-1185">Reference proteome</keyword>
<proteinExistence type="predicted"/>
<dbReference type="EC" id="3.1.21.-" evidence="2"/>
<evidence type="ECO:0000259" key="1">
    <source>
        <dbReference type="Pfam" id="PF04471"/>
    </source>
</evidence>
<feature type="domain" description="Restriction endonuclease type IV Mrr" evidence="1">
    <location>
        <begin position="1"/>
        <end position="40"/>
    </location>
</feature>